<comment type="caution">
    <text evidence="1">The sequence shown here is derived from an EMBL/GenBank/DDBJ whole genome shotgun (WGS) entry which is preliminary data.</text>
</comment>
<evidence type="ECO:0000313" key="1">
    <source>
        <dbReference type="EMBL" id="VDI84166.1"/>
    </source>
</evidence>
<name>A0A8B6HT11_MYTGA</name>
<gene>
    <name evidence="1" type="ORF">MGAL_10B034507</name>
</gene>
<protein>
    <submittedName>
        <fullName evidence="1">Uncharacterized protein</fullName>
    </submittedName>
</protein>
<sequence length="205" mass="23931">MEFIKDIVKKNAEESISPIEIESSGIIILTGESYIPVESEIEVRFSDKMNKNLYRVSPEMVIQNVVEFKMPVHTNSSLRDPLYISLYDKKKKIETSEVMVKIRSRTKQVETEEFCRLSSPKSGNFFKYLDIPSSSLRTGMDKMKNWISVESGFVSDREVEDQDDYKMDNQLHIDNIFAEKTHKHRSLSKHDSFDIWNTAMKETCR</sequence>
<evidence type="ECO:0000313" key="2">
    <source>
        <dbReference type="Proteomes" id="UP000596742"/>
    </source>
</evidence>
<organism evidence="1 2">
    <name type="scientific">Mytilus galloprovincialis</name>
    <name type="common">Mediterranean mussel</name>
    <dbReference type="NCBI Taxonomy" id="29158"/>
    <lineage>
        <taxon>Eukaryota</taxon>
        <taxon>Metazoa</taxon>
        <taxon>Spiralia</taxon>
        <taxon>Lophotrochozoa</taxon>
        <taxon>Mollusca</taxon>
        <taxon>Bivalvia</taxon>
        <taxon>Autobranchia</taxon>
        <taxon>Pteriomorphia</taxon>
        <taxon>Mytilida</taxon>
        <taxon>Mytiloidea</taxon>
        <taxon>Mytilidae</taxon>
        <taxon>Mytilinae</taxon>
        <taxon>Mytilus</taxon>
    </lineage>
</organism>
<accession>A0A8B6HT11</accession>
<dbReference type="AlphaFoldDB" id="A0A8B6HT11"/>
<dbReference type="OrthoDB" id="10386900at2759"/>
<keyword evidence="2" id="KW-1185">Reference proteome</keyword>
<proteinExistence type="predicted"/>
<dbReference type="Proteomes" id="UP000596742">
    <property type="component" value="Unassembled WGS sequence"/>
</dbReference>
<reference evidence="1" key="1">
    <citation type="submission" date="2018-11" db="EMBL/GenBank/DDBJ databases">
        <authorList>
            <person name="Alioto T."/>
            <person name="Alioto T."/>
        </authorList>
    </citation>
    <scope>NUCLEOTIDE SEQUENCE</scope>
</reference>
<dbReference type="EMBL" id="UYJE01010544">
    <property type="protein sequence ID" value="VDI84166.1"/>
    <property type="molecule type" value="Genomic_DNA"/>
</dbReference>